<evidence type="ECO:0000256" key="1">
    <source>
        <dbReference type="SAM" id="Phobius"/>
    </source>
</evidence>
<keyword evidence="1" id="KW-0472">Membrane</keyword>
<proteinExistence type="predicted"/>
<evidence type="ECO:0000313" key="2">
    <source>
        <dbReference type="EMBL" id="RVD93430.1"/>
    </source>
</evidence>
<feature type="transmembrane region" description="Helical" evidence="1">
    <location>
        <begin position="54"/>
        <end position="73"/>
    </location>
</feature>
<keyword evidence="3" id="KW-1185">Reference proteome</keyword>
<protein>
    <submittedName>
        <fullName evidence="2">Uncharacterized protein</fullName>
    </submittedName>
</protein>
<accession>A0A437AQG1</accession>
<gene>
    <name evidence="2" type="ORF">TUBRATIS_000380</name>
</gene>
<dbReference type="VEuPathDB" id="MicrosporidiaDB:TUBRATIS_000380"/>
<feature type="transmembrane region" description="Helical" evidence="1">
    <location>
        <begin position="28"/>
        <end position="48"/>
    </location>
</feature>
<sequence>MNLSSNESQPVEEASQEGFNYELKMYRIIDHLFVSTFLIFLFSNAILILNFVELLIAFLLIVFFLFVLVNFLLKKNKVTLQKCIDSLILVFDFLSVIFIFILCFIVCTSGISLKGLDEEYLLGKYLSKNNKRMCYFYVYNVLSGTIYMLFCFSVFFVQIYFLYRKRRF</sequence>
<dbReference type="EMBL" id="RCSS01000011">
    <property type="protein sequence ID" value="RVD93430.1"/>
    <property type="molecule type" value="Genomic_DNA"/>
</dbReference>
<keyword evidence="1" id="KW-1133">Transmembrane helix</keyword>
<reference evidence="2 3" key="1">
    <citation type="submission" date="2018-10" db="EMBL/GenBank/DDBJ databases">
        <title>Draft genome sequence of the microsporidian Tubulinosema ratisbonensis.</title>
        <authorList>
            <person name="Polonais V."/>
            <person name="Peyretaillade E."/>
            <person name="Niehus S."/>
            <person name="Wawrzyniak I."/>
            <person name="Franchet A."/>
            <person name="Gaspin C."/>
            <person name="Reichstadt M."/>
            <person name="Belser C."/>
            <person name="Labadie K."/>
            <person name="Delbac F."/>
            <person name="Ferrandon D."/>
        </authorList>
    </citation>
    <scope>NUCLEOTIDE SEQUENCE [LARGE SCALE GENOMIC DNA]</scope>
    <source>
        <strain evidence="2 3">Franzen</strain>
    </source>
</reference>
<keyword evidence="1" id="KW-0812">Transmembrane</keyword>
<comment type="caution">
    <text evidence="2">The sequence shown here is derived from an EMBL/GenBank/DDBJ whole genome shotgun (WGS) entry which is preliminary data.</text>
</comment>
<organism evidence="2 3">
    <name type="scientific">Tubulinosema ratisbonensis</name>
    <dbReference type="NCBI Taxonomy" id="291195"/>
    <lineage>
        <taxon>Eukaryota</taxon>
        <taxon>Fungi</taxon>
        <taxon>Fungi incertae sedis</taxon>
        <taxon>Microsporidia</taxon>
        <taxon>Tubulinosematoidea</taxon>
        <taxon>Tubulinosematidae</taxon>
        <taxon>Tubulinosema</taxon>
    </lineage>
</organism>
<feature type="transmembrane region" description="Helical" evidence="1">
    <location>
        <begin position="93"/>
        <end position="116"/>
    </location>
</feature>
<dbReference type="AlphaFoldDB" id="A0A437AQG1"/>
<evidence type="ECO:0000313" key="3">
    <source>
        <dbReference type="Proteomes" id="UP000282876"/>
    </source>
</evidence>
<dbReference type="Proteomes" id="UP000282876">
    <property type="component" value="Unassembled WGS sequence"/>
</dbReference>
<name>A0A437AQG1_9MICR</name>
<feature type="transmembrane region" description="Helical" evidence="1">
    <location>
        <begin position="136"/>
        <end position="163"/>
    </location>
</feature>